<evidence type="ECO:0000313" key="7">
    <source>
        <dbReference type="EMBL" id="PGF33981.1"/>
    </source>
</evidence>
<reference evidence="7 8" key="1">
    <citation type="submission" date="2017-02" db="EMBL/GenBank/DDBJ databases">
        <title>Prevalence of linear plasmids in Cutibacterium acnes isolates obtained from cancerous prostatic tissue.</title>
        <authorList>
            <person name="Davidsson S."/>
            <person name="Bruggemann H."/>
        </authorList>
    </citation>
    <scope>NUCLEOTIDE SEQUENCE [LARGE SCALE GENOMIC DNA]</scope>
    <source>
        <strain evidence="7 8">11-78</strain>
    </source>
</reference>
<proteinExistence type="predicted"/>
<evidence type="ECO:0000256" key="1">
    <source>
        <dbReference type="ARBA" id="ARBA00023015"/>
    </source>
</evidence>
<name>A0A2B7IKE1_CUTAC</name>
<dbReference type="InterPro" id="IPR009057">
    <property type="entry name" value="Homeodomain-like_sf"/>
</dbReference>
<dbReference type="EMBL" id="MVCE01000003">
    <property type="protein sequence ID" value="PGF33981.1"/>
    <property type="molecule type" value="Genomic_DNA"/>
</dbReference>
<feature type="domain" description="HTH tetR-type" evidence="5">
    <location>
        <begin position="17"/>
        <end position="77"/>
    </location>
</feature>
<dbReference type="Pfam" id="PF13305">
    <property type="entry name" value="TetR_C_33"/>
    <property type="match status" value="1"/>
</dbReference>
<evidence type="ECO:0000313" key="8">
    <source>
        <dbReference type="Proteomes" id="UP000226191"/>
    </source>
</evidence>
<dbReference type="Proteomes" id="UP000256621">
    <property type="component" value="Chromosome"/>
</dbReference>
<evidence type="ECO:0000256" key="2">
    <source>
        <dbReference type="ARBA" id="ARBA00023125"/>
    </source>
</evidence>
<dbReference type="RefSeq" id="WP_002516452.1">
    <property type="nucleotide sequence ID" value="NZ_AP019664.1"/>
</dbReference>
<gene>
    <name evidence="7" type="ORF">B1B09_08850</name>
    <name evidence="6" type="ORF">DXN06_08545</name>
</gene>
<keyword evidence="1" id="KW-0805">Transcription regulation</keyword>
<organism evidence="7 8">
    <name type="scientific">Cutibacterium acnes</name>
    <name type="common">Propionibacterium acnes</name>
    <dbReference type="NCBI Taxonomy" id="1747"/>
    <lineage>
        <taxon>Bacteria</taxon>
        <taxon>Bacillati</taxon>
        <taxon>Actinomycetota</taxon>
        <taxon>Actinomycetes</taxon>
        <taxon>Propionibacteriales</taxon>
        <taxon>Propionibacteriaceae</taxon>
        <taxon>Cutibacterium</taxon>
    </lineage>
</organism>
<dbReference type="InterPro" id="IPR036271">
    <property type="entry name" value="Tet_transcr_reg_TetR-rel_C_sf"/>
</dbReference>
<reference evidence="6 9" key="2">
    <citation type="submission" date="2018-08" db="EMBL/GenBank/DDBJ databases">
        <title>Genome sequencing of Cutibacterium acnes KCOM 1315.</title>
        <authorList>
            <person name="Kook J.-K."/>
            <person name="Park S.-N."/>
            <person name="Lim Y.K."/>
        </authorList>
    </citation>
    <scope>NUCLEOTIDE SEQUENCE [LARGE SCALE GENOMIC DNA]</scope>
    <source>
        <strain evidence="6 9">KCOM 1315</strain>
    </source>
</reference>
<evidence type="ECO:0000259" key="5">
    <source>
        <dbReference type="PROSITE" id="PS50977"/>
    </source>
</evidence>
<feature type="DNA-binding region" description="H-T-H motif" evidence="4">
    <location>
        <begin position="40"/>
        <end position="59"/>
    </location>
</feature>
<dbReference type="EMBL" id="CP031442">
    <property type="protein sequence ID" value="AXM07175.1"/>
    <property type="molecule type" value="Genomic_DNA"/>
</dbReference>
<evidence type="ECO:0000313" key="9">
    <source>
        <dbReference type="Proteomes" id="UP000256621"/>
    </source>
</evidence>
<evidence type="ECO:0000256" key="4">
    <source>
        <dbReference type="PROSITE-ProRule" id="PRU00335"/>
    </source>
</evidence>
<dbReference type="PROSITE" id="PS50977">
    <property type="entry name" value="HTH_TETR_2"/>
    <property type="match status" value="1"/>
</dbReference>
<dbReference type="GO" id="GO:0003677">
    <property type="term" value="F:DNA binding"/>
    <property type="evidence" value="ECO:0007669"/>
    <property type="project" value="UniProtKB-UniRule"/>
</dbReference>
<evidence type="ECO:0000313" key="6">
    <source>
        <dbReference type="EMBL" id="AXM07175.1"/>
    </source>
</evidence>
<dbReference type="Proteomes" id="UP000226191">
    <property type="component" value="Unassembled WGS sequence"/>
</dbReference>
<sequence>MTETHHSSQPRQTYHHGHLHEVLVKKGLEMARSGGTEAVVLREATRRAGVSPNAAYRHFANREALLDEVGLAAADQIGVVMREAVAEAQPIDDESVAVSQLVAACRAYLDFALTEPGLFDVAYRISDTGLDALNVDRSKAPNLPDSVIQDVLSDREVTLSDRVDVRSLVILLWSVLHGFASLSTSGPLRGEKTPEWADRVLDVIRASLRGAIARA</sequence>
<dbReference type="AlphaFoldDB" id="A0A2B7IKE1"/>
<dbReference type="InterPro" id="IPR025996">
    <property type="entry name" value="MT1864/Rv1816-like_C"/>
</dbReference>
<dbReference type="InterPro" id="IPR001647">
    <property type="entry name" value="HTH_TetR"/>
</dbReference>
<dbReference type="SUPFAM" id="SSF48498">
    <property type="entry name" value="Tetracyclin repressor-like, C-terminal domain"/>
    <property type="match status" value="1"/>
</dbReference>
<dbReference type="SUPFAM" id="SSF46689">
    <property type="entry name" value="Homeodomain-like"/>
    <property type="match status" value="1"/>
</dbReference>
<dbReference type="OrthoDB" id="3173376at2"/>
<keyword evidence="3" id="KW-0804">Transcription</keyword>
<dbReference type="Pfam" id="PF00440">
    <property type="entry name" value="TetR_N"/>
    <property type="match status" value="1"/>
</dbReference>
<dbReference type="OMA" id="GMFELMF"/>
<dbReference type="Gene3D" id="1.10.357.10">
    <property type="entry name" value="Tetracycline Repressor, domain 2"/>
    <property type="match status" value="1"/>
</dbReference>
<protein>
    <submittedName>
        <fullName evidence="7">TetR family transcriptional regulator</fullName>
    </submittedName>
    <submittedName>
        <fullName evidence="6">TetR/AcrR family transcriptional regulator</fullName>
    </submittedName>
</protein>
<keyword evidence="2 4" id="KW-0238">DNA-binding</keyword>
<evidence type="ECO:0000256" key="3">
    <source>
        <dbReference type="ARBA" id="ARBA00023163"/>
    </source>
</evidence>
<accession>A0A2B7IKE1</accession>